<evidence type="ECO:0000256" key="3">
    <source>
        <dbReference type="ARBA" id="ARBA00022989"/>
    </source>
</evidence>
<feature type="transmembrane region" description="Helical" evidence="7">
    <location>
        <begin position="138"/>
        <end position="161"/>
    </location>
</feature>
<feature type="region of interest" description="Disordered" evidence="6">
    <location>
        <begin position="333"/>
        <end position="393"/>
    </location>
</feature>
<protein>
    <recommendedName>
        <fullName evidence="8">Rhodopsin domain-containing protein</fullName>
    </recommendedName>
</protein>
<keyword evidence="3 7" id="KW-1133">Transmembrane helix</keyword>
<feature type="transmembrane region" description="Helical" evidence="7">
    <location>
        <begin position="254"/>
        <end position="278"/>
    </location>
</feature>
<keyword evidence="2 7" id="KW-0812">Transmembrane</keyword>
<evidence type="ECO:0000259" key="8">
    <source>
        <dbReference type="Pfam" id="PF20684"/>
    </source>
</evidence>
<feature type="transmembrane region" description="Helical" evidence="7">
    <location>
        <begin position="26"/>
        <end position="45"/>
    </location>
</feature>
<evidence type="ECO:0000256" key="7">
    <source>
        <dbReference type="SAM" id="Phobius"/>
    </source>
</evidence>
<dbReference type="PANTHER" id="PTHR33048:SF47">
    <property type="entry name" value="INTEGRAL MEMBRANE PROTEIN-RELATED"/>
    <property type="match status" value="1"/>
</dbReference>
<dbReference type="GeneID" id="92073948"/>
<comment type="subcellular location">
    <subcellularLocation>
        <location evidence="1">Membrane</location>
        <topology evidence="1">Multi-pass membrane protein</topology>
    </subcellularLocation>
</comment>
<sequence length="393" mass="44583">MASPDTLIPRQEPSTDLFVSETAFKVVVWLTTAICIVVSALRFTIRYLTFRRLFNEDYFMLFSVLCLITLAAILQHFLGYMYLVLEMPTQVKMPDRVVLEEPGLRTALTLNTVGIWAIKLNFLAFFRRFGIQIRSYMISWWVASFLVVSCGLVQIGVILAIGSQFDSLALITENLIHVYTIYKASIALDVISDAIIFIAWRSGITVRQKLVLTGVFLLVGFTVAVTIVRGNIFGGVYKAVGDANHIRVLNIGWLLFWFMIQYIVSFMIACIISFRSLWVNKREKNNSRRFQLDQRQRAAGDLSPADSRQRRGPRSRWQDSVLQTLADLEAKDLEPEPDSNHLLEQRPPSETMMADLSVRDRGGHDGSTTEARRGSSSRRETLNSAQSRNDSPL</sequence>
<feature type="transmembrane region" description="Helical" evidence="7">
    <location>
        <begin position="57"/>
        <end position="83"/>
    </location>
</feature>
<evidence type="ECO:0000313" key="9">
    <source>
        <dbReference type="EMBL" id="KAK7959810.1"/>
    </source>
</evidence>
<feature type="domain" description="Rhodopsin" evidence="8">
    <location>
        <begin position="41"/>
        <end position="278"/>
    </location>
</feature>
<evidence type="ECO:0000256" key="5">
    <source>
        <dbReference type="ARBA" id="ARBA00038359"/>
    </source>
</evidence>
<dbReference type="EMBL" id="JAQQWE010000003">
    <property type="protein sequence ID" value="KAK7959810.1"/>
    <property type="molecule type" value="Genomic_DNA"/>
</dbReference>
<evidence type="ECO:0000313" key="10">
    <source>
        <dbReference type="Proteomes" id="UP001391051"/>
    </source>
</evidence>
<feature type="compositionally biased region" description="Basic and acidic residues" evidence="6">
    <location>
        <begin position="333"/>
        <end position="344"/>
    </location>
</feature>
<evidence type="ECO:0000256" key="1">
    <source>
        <dbReference type="ARBA" id="ARBA00004141"/>
    </source>
</evidence>
<comment type="caution">
    <text evidence="9">The sequence shown here is derived from an EMBL/GenBank/DDBJ whole genome shotgun (WGS) entry which is preliminary data.</text>
</comment>
<feature type="transmembrane region" description="Helical" evidence="7">
    <location>
        <begin position="212"/>
        <end position="234"/>
    </location>
</feature>
<dbReference type="PANTHER" id="PTHR33048">
    <property type="entry name" value="PTH11-LIKE INTEGRAL MEMBRANE PROTEIN (AFU_ORTHOLOGUE AFUA_5G11245)"/>
    <property type="match status" value="1"/>
</dbReference>
<dbReference type="InterPro" id="IPR052337">
    <property type="entry name" value="SAT4-like"/>
</dbReference>
<dbReference type="Pfam" id="PF20684">
    <property type="entry name" value="Fung_rhodopsin"/>
    <property type="match status" value="1"/>
</dbReference>
<proteinExistence type="inferred from homology"/>
<feature type="transmembrane region" description="Helical" evidence="7">
    <location>
        <begin position="181"/>
        <end position="200"/>
    </location>
</feature>
<dbReference type="InterPro" id="IPR049326">
    <property type="entry name" value="Rhodopsin_dom_fungi"/>
</dbReference>
<accession>A0ABR1QN85</accession>
<dbReference type="Proteomes" id="UP001391051">
    <property type="component" value="Unassembled WGS sequence"/>
</dbReference>
<keyword evidence="4 7" id="KW-0472">Membrane</keyword>
<keyword evidence="10" id="KW-1185">Reference proteome</keyword>
<evidence type="ECO:0000256" key="6">
    <source>
        <dbReference type="SAM" id="MobiDB-lite"/>
    </source>
</evidence>
<feature type="compositionally biased region" description="Basic and acidic residues" evidence="6">
    <location>
        <begin position="370"/>
        <end position="381"/>
    </location>
</feature>
<reference evidence="9 10" key="1">
    <citation type="submission" date="2023-01" db="EMBL/GenBank/DDBJ databases">
        <title>Analysis of 21 Apiospora genomes using comparative genomics revels a genus with tremendous synthesis potential of carbohydrate active enzymes and secondary metabolites.</title>
        <authorList>
            <person name="Sorensen T."/>
        </authorList>
    </citation>
    <scope>NUCLEOTIDE SEQUENCE [LARGE SCALE GENOMIC DNA]</scope>
    <source>
        <strain evidence="9 10">CBS 24483</strain>
    </source>
</reference>
<dbReference type="RefSeq" id="XP_066703513.1">
    <property type="nucleotide sequence ID" value="XM_066840886.1"/>
</dbReference>
<comment type="similarity">
    <text evidence="5">Belongs to the SAT4 family.</text>
</comment>
<organism evidence="9 10">
    <name type="scientific">Apiospora aurea</name>
    <dbReference type="NCBI Taxonomy" id="335848"/>
    <lineage>
        <taxon>Eukaryota</taxon>
        <taxon>Fungi</taxon>
        <taxon>Dikarya</taxon>
        <taxon>Ascomycota</taxon>
        <taxon>Pezizomycotina</taxon>
        <taxon>Sordariomycetes</taxon>
        <taxon>Xylariomycetidae</taxon>
        <taxon>Amphisphaeriales</taxon>
        <taxon>Apiosporaceae</taxon>
        <taxon>Apiospora</taxon>
    </lineage>
</organism>
<feature type="transmembrane region" description="Helical" evidence="7">
    <location>
        <begin position="103"/>
        <end position="126"/>
    </location>
</feature>
<feature type="compositionally biased region" description="Basic and acidic residues" evidence="6">
    <location>
        <begin position="289"/>
        <end position="298"/>
    </location>
</feature>
<evidence type="ECO:0000256" key="4">
    <source>
        <dbReference type="ARBA" id="ARBA00023136"/>
    </source>
</evidence>
<name>A0ABR1QN85_9PEZI</name>
<feature type="region of interest" description="Disordered" evidence="6">
    <location>
        <begin position="289"/>
        <end position="317"/>
    </location>
</feature>
<feature type="compositionally biased region" description="Polar residues" evidence="6">
    <location>
        <begin position="382"/>
        <end position="393"/>
    </location>
</feature>
<gene>
    <name evidence="9" type="ORF">PG986_004664</name>
</gene>
<evidence type="ECO:0000256" key="2">
    <source>
        <dbReference type="ARBA" id="ARBA00022692"/>
    </source>
</evidence>